<dbReference type="InterPro" id="IPR050336">
    <property type="entry name" value="Chromosome_partition/occlusion"/>
</dbReference>
<dbReference type="PANTHER" id="PTHR33375">
    <property type="entry name" value="CHROMOSOME-PARTITIONING PROTEIN PARB-RELATED"/>
    <property type="match status" value="1"/>
</dbReference>
<feature type="domain" description="ParB-like N-terminal" evidence="4">
    <location>
        <begin position="41"/>
        <end position="147"/>
    </location>
</feature>
<evidence type="ECO:0000256" key="2">
    <source>
        <dbReference type="ARBA" id="ARBA00022829"/>
    </source>
</evidence>
<dbReference type="Proteomes" id="UP000657574">
    <property type="component" value="Unassembled WGS sequence"/>
</dbReference>
<dbReference type="EMBL" id="BMQA01000024">
    <property type="protein sequence ID" value="GGJ39637.1"/>
    <property type="molecule type" value="Genomic_DNA"/>
</dbReference>
<dbReference type="Pfam" id="PF17762">
    <property type="entry name" value="HTH_ParB"/>
    <property type="match status" value="1"/>
</dbReference>
<sequence>MSKAAQLGSGRFGDGTRPVSARRAAIGAATGVPTEGVAPPTRLPVSRISPNPENPRTTLGDLTELAGSLEEHGQKQAITVMNRDAYIKANPARANDLEPDTTHVVVDGSSRLAAAREAGLTHLNVMVDDEQGSDGDAILESALVANIHRNDLDPLDEARALQRLLAIHGSQVKLAKRLRKSQGWVSQRLSLLNLSPELQAVVGEEPVELLRSVAKEPQDRQEAALQELKAERARKDAERRVPAPVAPYEETTREVPVPSQAVDDREVAEEVPTPEPPKIVPPTRTSTREPASSPSTGAGAAAADITPAAAEAVDPPEQDASVEQGESVPDPRAADRVSADEEPGKAESGSARRLPYDDGAFIAMHLIQKMSDEEFDKMLDILNEHQSQRLGSRTRAS</sequence>
<protein>
    <submittedName>
        <fullName evidence="5">Plasmid partitioning protein</fullName>
    </submittedName>
</protein>
<dbReference type="NCBIfam" id="TIGR00180">
    <property type="entry name" value="parB_part"/>
    <property type="match status" value="1"/>
</dbReference>
<accession>A0A917L4M3</accession>
<dbReference type="GO" id="GO:0007059">
    <property type="term" value="P:chromosome segregation"/>
    <property type="evidence" value="ECO:0007669"/>
    <property type="project" value="UniProtKB-KW"/>
</dbReference>
<dbReference type="AlphaFoldDB" id="A0A917L4M3"/>
<feature type="compositionally biased region" description="Low complexity" evidence="3">
    <location>
        <begin position="289"/>
        <end position="312"/>
    </location>
</feature>
<dbReference type="InterPro" id="IPR003115">
    <property type="entry name" value="ParB_N"/>
</dbReference>
<evidence type="ECO:0000313" key="5">
    <source>
        <dbReference type="EMBL" id="GGJ39637.1"/>
    </source>
</evidence>
<feature type="region of interest" description="Disordered" evidence="3">
    <location>
        <begin position="1"/>
        <end position="58"/>
    </location>
</feature>
<dbReference type="GO" id="GO:0045881">
    <property type="term" value="P:positive regulation of sporulation resulting in formation of a cellular spore"/>
    <property type="evidence" value="ECO:0007669"/>
    <property type="project" value="TreeGrafter"/>
</dbReference>
<dbReference type="GO" id="GO:0003677">
    <property type="term" value="F:DNA binding"/>
    <property type="evidence" value="ECO:0007669"/>
    <property type="project" value="InterPro"/>
</dbReference>
<dbReference type="Pfam" id="PF02195">
    <property type="entry name" value="ParB_N"/>
    <property type="match status" value="1"/>
</dbReference>
<dbReference type="InterPro" id="IPR041468">
    <property type="entry name" value="HTH_ParB/Spo0J"/>
</dbReference>
<evidence type="ECO:0000259" key="4">
    <source>
        <dbReference type="SMART" id="SM00470"/>
    </source>
</evidence>
<dbReference type="SUPFAM" id="SSF109709">
    <property type="entry name" value="KorB DNA-binding domain-like"/>
    <property type="match status" value="1"/>
</dbReference>
<dbReference type="InterPro" id="IPR036086">
    <property type="entry name" value="ParB/Sulfiredoxin_sf"/>
</dbReference>
<dbReference type="RefSeq" id="WP_189314271.1">
    <property type="nucleotide sequence ID" value="NZ_BMQA01000024.1"/>
</dbReference>
<feature type="compositionally biased region" description="Polar residues" evidence="3">
    <location>
        <begin position="48"/>
        <end position="57"/>
    </location>
</feature>
<dbReference type="PANTHER" id="PTHR33375:SF1">
    <property type="entry name" value="CHROMOSOME-PARTITIONING PROTEIN PARB-RELATED"/>
    <property type="match status" value="1"/>
</dbReference>
<dbReference type="SUPFAM" id="SSF110849">
    <property type="entry name" value="ParB/Sulfiredoxin"/>
    <property type="match status" value="1"/>
</dbReference>
<keyword evidence="2" id="KW-0159">Chromosome partition</keyword>
<gene>
    <name evidence="5" type="primary">parB1</name>
    <name evidence="5" type="ORF">GCM10010121_058410</name>
</gene>
<dbReference type="SMART" id="SM00470">
    <property type="entry name" value="ParB"/>
    <property type="match status" value="1"/>
</dbReference>
<dbReference type="Gene3D" id="3.90.1530.30">
    <property type="match status" value="1"/>
</dbReference>
<proteinExistence type="inferred from homology"/>
<feature type="compositionally biased region" description="Basic and acidic residues" evidence="3">
    <location>
        <begin position="230"/>
        <end position="241"/>
    </location>
</feature>
<dbReference type="GO" id="GO:0005694">
    <property type="term" value="C:chromosome"/>
    <property type="evidence" value="ECO:0007669"/>
    <property type="project" value="TreeGrafter"/>
</dbReference>
<comment type="caution">
    <text evidence="5">The sequence shown here is derived from an EMBL/GenBank/DDBJ whole genome shotgun (WGS) entry which is preliminary data.</text>
</comment>
<evidence type="ECO:0000313" key="6">
    <source>
        <dbReference type="Proteomes" id="UP000657574"/>
    </source>
</evidence>
<feature type="compositionally biased region" description="Basic and acidic residues" evidence="3">
    <location>
        <begin position="332"/>
        <end position="345"/>
    </location>
</feature>
<dbReference type="Gene3D" id="1.10.10.2830">
    <property type="match status" value="1"/>
</dbReference>
<reference evidence="5" key="2">
    <citation type="submission" date="2020-09" db="EMBL/GenBank/DDBJ databases">
        <authorList>
            <person name="Sun Q."/>
            <person name="Ohkuma M."/>
        </authorList>
    </citation>
    <scope>NUCLEOTIDE SEQUENCE</scope>
    <source>
        <strain evidence="5">JCM 3086</strain>
    </source>
</reference>
<feature type="region of interest" description="Disordered" evidence="3">
    <location>
        <begin position="230"/>
        <end position="357"/>
    </location>
</feature>
<organism evidence="5 6">
    <name type="scientific">Streptomyces brasiliensis</name>
    <dbReference type="NCBI Taxonomy" id="1954"/>
    <lineage>
        <taxon>Bacteria</taxon>
        <taxon>Bacillati</taxon>
        <taxon>Actinomycetota</taxon>
        <taxon>Actinomycetes</taxon>
        <taxon>Kitasatosporales</taxon>
        <taxon>Streptomycetaceae</taxon>
        <taxon>Streptomyces</taxon>
    </lineage>
</organism>
<comment type="similarity">
    <text evidence="1">Belongs to the ParB family.</text>
</comment>
<reference evidence="5" key="1">
    <citation type="journal article" date="2014" name="Int. J. Syst. Evol. Microbiol.">
        <title>Complete genome sequence of Corynebacterium casei LMG S-19264T (=DSM 44701T), isolated from a smear-ripened cheese.</title>
        <authorList>
            <consortium name="US DOE Joint Genome Institute (JGI-PGF)"/>
            <person name="Walter F."/>
            <person name="Albersmeier A."/>
            <person name="Kalinowski J."/>
            <person name="Ruckert C."/>
        </authorList>
    </citation>
    <scope>NUCLEOTIDE SEQUENCE</scope>
    <source>
        <strain evidence="5">JCM 3086</strain>
    </source>
</reference>
<name>A0A917L4M3_9ACTN</name>
<evidence type="ECO:0000256" key="3">
    <source>
        <dbReference type="SAM" id="MobiDB-lite"/>
    </source>
</evidence>
<dbReference type="InterPro" id="IPR004437">
    <property type="entry name" value="ParB/RepB/Spo0J"/>
</dbReference>
<evidence type="ECO:0000256" key="1">
    <source>
        <dbReference type="ARBA" id="ARBA00006295"/>
    </source>
</evidence>
<keyword evidence="6" id="KW-1185">Reference proteome</keyword>